<dbReference type="EMBL" id="LAZR01003110">
    <property type="protein sequence ID" value="KKN21890.1"/>
    <property type="molecule type" value="Genomic_DNA"/>
</dbReference>
<name>A0A0F9NR01_9ZZZZ</name>
<comment type="caution">
    <text evidence="1">The sequence shown here is derived from an EMBL/GenBank/DDBJ whole genome shotgun (WGS) entry which is preliminary data.</text>
</comment>
<accession>A0A0F9NR01</accession>
<reference evidence="1" key="1">
    <citation type="journal article" date="2015" name="Nature">
        <title>Complex archaea that bridge the gap between prokaryotes and eukaryotes.</title>
        <authorList>
            <person name="Spang A."/>
            <person name="Saw J.H."/>
            <person name="Jorgensen S.L."/>
            <person name="Zaremba-Niedzwiedzka K."/>
            <person name="Martijn J."/>
            <person name="Lind A.E."/>
            <person name="van Eijk R."/>
            <person name="Schleper C."/>
            <person name="Guy L."/>
            <person name="Ettema T.J."/>
        </authorList>
    </citation>
    <scope>NUCLEOTIDE SEQUENCE</scope>
</reference>
<dbReference type="AlphaFoldDB" id="A0A0F9NR01"/>
<organism evidence="1">
    <name type="scientific">marine sediment metagenome</name>
    <dbReference type="NCBI Taxonomy" id="412755"/>
    <lineage>
        <taxon>unclassified sequences</taxon>
        <taxon>metagenomes</taxon>
        <taxon>ecological metagenomes</taxon>
    </lineage>
</organism>
<evidence type="ECO:0000313" key="1">
    <source>
        <dbReference type="EMBL" id="KKN21890.1"/>
    </source>
</evidence>
<protein>
    <submittedName>
        <fullName evidence="1">Uncharacterized protein</fullName>
    </submittedName>
</protein>
<gene>
    <name evidence="1" type="ORF">LCGC14_0920760</name>
</gene>
<sequence length="81" mass="8661">MILLALEVEVLEEQVGPPDLVLVGSLPKASRVGRNFSVSPQSFEQVVAALGWRVTSTIVKSAAFELILKKPFIGPITTIAS</sequence>
<proteinExistence type="predicted"/>